<reference evidence="1" key="1">
    <citation type="submission" date="2020-05" db="EMBL/GenBank/DDBJ databases">
        <authorList>
            <person name="Chiriac C."/>
            <person name="Salcher M."/>
            <person name="Ghai R."/>
            <person name="Kavagutti S V."/>
        </authorList>
    </citation>
    <scope>NUCLEOTIDE SEQUENCE</scope>
</reference>
<accession>A0A6J6JJD9</accession>
<name>A0A6J6JJD9_9ZZZZ</name>
<protein>
    <submittedName>
        <fullName evidence="1">Unannotated protein</fullName>
    </submittedName>
</protein>
<sequence>MTGHERGDRTGKRTAFVGVVRKTKGHEKRTEVGVTKTELTELAGVVTDRNGRVIGVADEDFLRREHDLDRVLVGIDVEHAVFAEVMEKVDAGKVASGIVNVHVFRARVRTIDATGVARGVPVVDRGVELHAGVGAFPGGLRDLTHEIASTNGLDDCAVVHCTQVPIGVVDNGLHELVGDAHRVVCVLVLDGGDVGAIEVHVEAGVAQCTGLLLFTGLAPDELFNVGMIDIEDDHLGGAAGLATGLDGASRSIGATHEAHGTGRSAAALEEFLRGTNAGKVDTCARATLEDGAFLDVPVEDGVHLVVHRQDETCRCLLRYAFNTDVEPHRRVERSALGDDDVLQFGTERFGFFVSDEVAIADAPFGDGVGNAIGDLLERPFALIGVGGAAEVLLSDDVGGVQ</sequence>
<proteinExistence type="predicted"/>
<evidence type="ECO:0000313" key="1">
    <source>
        <dbReference type="EMBL" id="CAB4635989.1"/>
    </source>
</evidence>
<dbReference type="AlphaFoldDB" id="A0A6J6JJD9"/>
<dbReference type="EMBL" id="CAEZVK010000110">
    <property type="protein sequence ID" value="CAB4635989.1"/>
    <property type="molecule type" value="Genomic_DNA"/>
</dbReference>
<organism evidence="1">
    <name type="scientific">freshwater metagenome</name>
    <dbReference type="NCBI Taxonomy" id="449393"/>
    <lineage>
        <taxon>unclassified sequences</taxon>
        <taxon>metagenomes</taxon>
        <taxon>ecological metagenomes</taxon>
    </lineage>
</organism>
<gene>
    <name evidence="1" type="ORF">UFOPK2000_01023</name>
</gene>